<reference evidence="2 3" key="1">
    <citation type="submission" date="2020-07" db="EMBL/GenBank/DDBJ databases">
        <title>Sequencing the genomes of 1000 actinobacteria strains.</title>
        <authorList>
            <person name="Klenk H.-P."/>
        </authorList>
    </citation>
    <scope>NUCLEOTIDE SEQUENCE [LARGE SCALE GENOMIC DNA]</scope>
    <source>
        <strain evidence="2 3">DSM 44442</strain>
    </source>
</reference>
<organism evidence="2 3">
    <name type="scientific">Nocardiopsis aegyptia</name>
    <dbReference type="NCBI Taxonomy" id="220378"/>
    <lineage>
        <taxon>Bacteria</taxon>
        <taxon>Bacillati</taxon>
        <taxon>Actinomycetota</taxon>
        <taxon>Actinomycetes</taxon>
        <taxon>Streptosporangiales</taxon>
        <taxon>Nocardiopsidaceae</taxon>
        <taxon>Nocardiopsis</taxon>
    </lineage>
</organism>
<dbReference type="Pfam" id="PF13560">
    <property type="entry name" value="HTH_31"/>
    <property type="match status" value="1"/>
</dbReference>
<dbReference type="InterPro" id="IPR010982">
    <property type="entry name" value="Lambda_DNA-bd_dom_sf"/>
</dbReference>
<name>A0A7Z0J8I7_9ACTN</name>
<feature type="domain" description="HTH cro/C1-type" evidence="1">
    <location>
        <begin position="18"/>
        <end position="73"/>
    </location>
</feature>
<comment type="caution">
    <text evidence="2">The sequence shown here is derived from an EMBL/GenBank/DDBJ whole genome shotgun (WGS) entry which is preliminary data.</text>
</comment>
<dbReference type="InterPro" id="IPR001387">
    <property type="entry name" value="Cro/C1-type_HTH"/>
</dbReference>
<proteinExistence type="predicted"/>
<dbReference type="AlphaFoldDB" id="A0A7Z0J8I7"/>
<keyword evidence="3" id="KW-1185">Reference proteome</keyword>
<evidence type="ECO:0000259" key="1">
    <source>
        <dbReference type="PROSITE" id="PS50943"/>
    </source>
</evidence>
<dbReference type="Proteomes" id="UP000572051">
    <property type="component" value="Unassembled WGS sequence"/>
</dbReference>
<dbReference type="Gene3D" id="1.10.260.40">
    <property type="entry name" value="lambda repressor-like DNA-binding domains"/>
    <property type="match status" value="1"/>
</dbReference>
<accession>A0A7Z0J8I7</accession>
<gene>
    <name evidence="2" type="ORF">HNR10_000912</name>
</gene>
<dbReference type="EMBL" id="JACCFS010000001">
    <property type="protein sequence ID" value="NYJ33031.1"/>
    <property type="molecule type" value="Genomic_DNA"/>
</dbReference>
<protein>
    <submittedName>
        <fullName evidence="2">Transcriptional regulator with XRE-family HTH domain</fullName>
    </submittedName>
</protein>
<dbReference type="GO" id="GO:0003677">
    <property type="term" value="F:DNA binding"/>
    <property type="evidence" value="ECO:0007669"/>
    <property type="project" value="InterPro"/>
</dbReference>
<dbReference type="SUPFAM" id="SSF47413">
    <property type="entry name" value="lambda repressor-like DNA-binding domains"/>
    <property type="match status" value="1"/>
</dbReference>
<evidence type="ECO:0000313" key="3">
    <source>
        <dbReference type="Proteomes" id="UP000572051"/>
    </source>
</evidence>
<evidence type="ECO:0000313" key="2">
    <source>
        <dbReference type="EMBL" id="NYJ33031.1"/>
    </source>
</evidence>
<dbReference type="RefSeq" id="WP_179821040.1">
    <property type="nucleotide sequence ID" value="NZ_JACCFS010000001.1"/>
</dbReference>
<dbReference type="InterPro" id="IPR043917">
    <property type="entry name" value="DUF5753"/>
</dbReference>
<sequence>MKHSFSPTIRRRRLARILRDLREESGDTLDAAAKKSGVPRATLGKLETAAIKQIRPAHLDALAKLYGVGKEAWESMHQLAKDASEQGWWSKYKDVFSPTGLASFEVEASFVRVFEAQVIPGLLQTPDYTRAVFMGANSYSEDRIRRHVAARMERQDILERLYPPEYAAVIDEGVLRRQAGGPKTMREQLHHLVQMAERPNIAIQVVPFSAGTYAANLGSFQIMEFSEPNDPTIGYAETPTSTLYVESPEEIRRYDAMWREASAAALSVAQTVDFVRNVVESLEDGS</sequence>
<dbReference type="PROSITE" id="PS50943">
    <property type="entry name" value="HTH_CROC1"/>
    <property type="match status" value="1"/>
</dbReference>
<dbReference type="SMART" id="SM00530">
    <property type="entry name" value="HTH_XRE"/>
    <property type="match status" value="1"/>
</dbReference>
<dbReference type="Pfam" id="PF19054">
    <property type="entry name" value="DUF5753"/>
    <property type="match status" value="1"/>
</dbReference>
<dbReference type="CDD" id="cd00093">
    <property type="entry name" value="HTH_XRE"/>
    <property type="match status" value="1"/>
</dbReference>